<sequence length="186" mass="21844">MQKTEVFKIITDEAQLDIPAYIDKPEYVRNKTAGYSLLALGWVMWMWLFLPLLTLLFWWFEGNLVYEQLIVAEMPKKPLNLFHLMGLITIFILCLFLWASYNWYRFRNNEKRLFPTHVESSNLAQSFSVSISDIERFQQAENITLHYSEEGELKAYDLNDQVKTPTSKSMHVDVAAQNHLDNSQNA</sequence>
<dbReference type="NCBIfam" id="TIGR03940">
    <property type="entry name" value="PGA_PgaD"/>
    <property type="match status" value="1"/>
</dbReference>
<name>A0A1R7QDG0_ACIJO</name>
<keyword evidence="1" id="KW-0472">Membrane</keyword>
<dbReference type="AlphaFoldDB" id="A0A1R7QDG0"/>
<feature type="transmembrane region" description="Helical" evidence="1">
    <location>
        <begin position="80"/>
        <end position="104"/>
    </location>
</feature>
<dbReference type="Proteomes" id="UP000196240">
    <property type="component" value="Unassembled WGS sequence"/>
</dbReference>
<keyword evidence="1" id="KW-1133">Transmembrane helix</keyword>
<dbReference type="Pfam" id="PF13994">
    <property type="entry name" value="PgaD"/>
    <property type="match status" value="1"/>
</dbReference>
<dbReference type="EMBL" id="FUUY01000005">
    <property type="protein sequence ID" value="SJX22312.1"/>
    <property type="molecule type" value="Genomic_DNA"/>
</dbReference>
<accession>A0A1R7QDG0</accession>
<dbReference type="RefSeq" id="WP_087012760.1">
    <property type="nucleotide sequence ID" value="NZ_FUUY01000005.1"/>
</dbReference>
<dbReference type="GO" id="GO:0043709">
    <property type="term" value="P:cell adhesion involved in single-species biofilm formation"/>
    <property type="evidence" value="ECO:0007669"/>
    <property type="project" value="InterPro"/>
</dbReference>
<evidence type="ECO:0000313" key="2">
    <source>
        <dbReference type="EMBL" id="SJX22312.1"/>
    </source>
</evidence>
<keyword evidence="1" id="KW-0812">Transmembrane</keyword>
<protein>
    <recommendedName>
        <fullName evidence="4">Poly-beta-1,6-N-acetyl-D-glucosamine biosynthesis protein PgaD</fullName>
    </recommendedName>
</protein>
<evidence type="ECO:0000256" key="1">
    <source>
        <dbReference type="SAM" id="Phobius"/>
    </source>
</evidence>
<gene>
    <name evidence="2" type="ORF">ACNJC6_01952</name>
</gene>
<evidence type="ECO:0000313" key="3">
    <source>
        <dbReference type="Proteomes" id="UP000196240"/>
    </source>
</evidence>
<reference evidence="2 3" key="1">
    <citation type="submission" date="2017-02" db="EMBL/GenBank/DDBJ databases">
        <authorList>
            <person name="Peterson S.W."/>
        </authorList>
    </citation>
    <scope>NUCLEOTIDE SEQUENCE [LARGE SCALE GENOMIC DNA]</scope>
    <source>
        <strain evidence="2">C6</strain>
    </source>
</reference>
<feature type="transmembrane region" description="Helical" evidence="1">
    <location>
        <begin position="37"/>
        <end position="60"/>
    </location>
</feature>
<evidence type="ECO:0008006" key="4">
    <source>
        <dbReference type="Google" id="ProtNLM"/>
    </source>
</evidence>
<organism evidence="2 3">
    <name type="scientific">Acinetobacter johnsonii</name>
    <dbReference type="NCBI Taxonomy" id="40214"/>
    <lineage>
        <taxon>Bacteria</taxon>
        <taxon>Pseudomonadati</taxon>
        <taxon>Pseudomonadota</taxon>
        <taxon>Gammaproteobacteria</taxon>
        <taxon>Moraxellales</taxon>
        <taxon>Moraxellaceae</taxon>
        <taxon>Acinetobacter</taxon>
    </lineage>
</organism>
<dbReference type="InterPro" id="IPR023829">
    <property type="entry name" value="PGA_PgaD"/>
</dbReference>
<proteinExistence type="predicted"/>